<dbReference type="GO" id="GO:0006508">
    <property type="term" value="P:proteolysis"/>
    <property type="evidence" value="ECO:0007669"/>
    <property type="project" value="InterPro"/>
</dbReference>
<gene>
    <name evidence="5" type="ORF">M0R45_020644</name>
</gene>
<reference evidence="5 6" key="1">
    <citation type="journal article" date="2023" name="G3 (Bethesda)">
        <title>A chromosome-length genome assembly and annotation of blackberry (Rubus argutus, cv. 'Hillquist').</title>
        <authorList>
            <person name="Bruna T."/>
            <person name="Aryal R."/>
            <person name="Dudchenko O."/>
            <person name="Sargent D.J."/>
            <person name="Mead D."/>
            <person name="Buti M."/>
            <person name="Cavallini A."/>
            <person name="Hytonen T."/>
            <person name="Andres J."/>
            <person name="Pham M."/>
            <person name="Weisz D."/>
            <person name="Mascagni F."/>
            <person name="Usai G."/>
            <person name="Natali L."/>
            <person name="Bassil N."/>
            <person name="Fernandez G.E."/>
            <person name="Lomsadze A."/>
            <person name="Armour M."/>
            <person name="Olukolu B."/>
            <person name="Poorten T."/>
            <person name="Britton C."/>
            <person name="Davik J."/>
            <person name="Ashrafi H."/>
            <person name="Aiden E.L."/>
            <person name="Borodovsky M."/>
            <person name="Worthington M."/>
        </authorList>
    </citation>
    <scope>NUCLEOTIDE SEQUENCE [LARGE SCALE GENOMIC DNA]</scope>
    <source>
        <strain evidence="5">PI 553951</strain>
    </source>
</reference>
<organism evidence="5 6">
    <name type="scientific">Rubus argutus</name>
    <name type="common">Southern blackberry</name>
    <dbReference type="NCBI Taxonomy" id="59490"/>
    <lineage>
        <taxon>Eukaryota</taxon>
        <taxon>Viridiplantae</taxon>
        <taxon>Streptophyta</taxon>
        <taxon>Embryophyta</taxon>
        <taxon>Tracheophyta</taxon>
        <taxon>Spermatophyta</taxon>
        <taxon>Magnoliopsida</taxon>
        <taxon>eudicotyledons</taxon>
        <taxon>Gunneridae</taxon>
        <taxon>Pentapetalae</taxon>
        <taxon>rosids</taxon>
        <taxon>fabids</taxon>
        <taxon>Rosales</taxon>
        <taxon>Rosaceae</taxon>
        <taxon>Rosoideae</taxon>
        <taxon>Rosoideae incertae sedis</taxon>
        <taxon>Rubus</taxon>
    </lineage>
</organism>
<dbReference type="AlphaFoldDB" id="A0AAW1XBB0"/>
<dbReference type="InterPro" id="IPR021109">
    <property type="entry name" value="Peptidase_aspartic_dom_sf"/>
</dbReference>
<sequence>MASCSFHSLLFFSSVMIIFHMIFIIPTQAKTSFLPRSIVLPISKHTSGAIQYLTSIKRRTPLVPVRLTLDLGGTFLWVDCEKDYVSLTYKPAHCGSAQVSLARSKSCFECYSPPRPGCYNNTCDLMSYNSVLGFAGNFNQVGQDAISLHSTNRSNPTKLISIPNLLFVCSHVFLLSKLATGVKGIVGLGRTKIGHPFQIAYAFSFHRKFVVCLPTSRRL</sequence>
<dbReference type="Gene3D" id="2.40.70.10">
    <property type="entry name" value="Acid Proteases"/>
    <property type="match status" value="1"/>
</dbReference>
<dbReference type="PANTHER" id="PTHR47965">
    <property type="entry name" value="ASPARTYL PROTEASE-RELATED"/>
    <property type="match status" value="1"/>
</dbReference>
<evidence type="ECO:0000256" key="2">
    <source>
        <dbReference type="ARBA" id="ARBA00022729"/>
    </source>
</evidence>
<dbReference type="PANTHER" id="PTHR47965:SF76">
    <property type="entry name" value="XYLANASE INHIBITOR C-TERMINAL DOMAIN-CONTAINING PROTEIN"/>
    <property type="match status" value="1"/>
</dbReference>
<dbReference type="InterPro" id="IPR001461">
    <property type="entry name" value="Aspartic_peptidase_A1"/>
</dbReference>
<evidence type="ECO:0000259" key="4">
    <source>
        <dbReference type="PROSITE" id="PS51767"/>
    </source>
</evidence>
<comment type="caution">
    <text evidence="5">The sequence shown here is derived from an EMBL/GenBank/DDBJ whole genome shotgun (WGS) entry which is preliminary data.</text>
</comment>
<keyword evidence="3" id="KW-1133">Transmembrane helix</keyword>
<keyword evidence="6" id="KW-1185">Reference proteome</keyword>
<evidence type="ECO:0000256" key="3">
    <source>
        <dbReference type="SAM" id="Phobius"/>
    </source>
</evidence>
<keyword evidence="2" id="KW-0732">Signal</keyword>
<evidence type="ECO:0000256" key="1">
    <source>
        <dbReference type="ARBA" id="ARBA00007447"/>
    </source>
</evidence>
<dbReference type="PROSITE" id="PS51767">
    <property type="entry name" value="PEPTIDASE_A1"/>
    <property type="match status" value="1"/>
</dbReference>
<dbReference type="GO" id="GO:0004190">
    <property type="term" value="F:aspartic-type endopeptidase activity"/>
    <property type="evidence" value="ECO:0007669"/>
    <property type="project" value="InterPro"/>
</dbReference>
<protein>
    <recommendedName>
        <fullName evidence="4">Peptidase A1 domain-containing protein</fullName>
    </recommendedName>
</protein>
<dbReference type="EMBL" id="JBEDUW010000004">
    <property type="protein sequence ID" value="KAK9933446.1"/>
    <property type="molecule type" value="Genomic_DNA"/>
</dbReference>
<evidence type="ECO:0000313" key="5">
    <source>
        <dbReference type="EMBL" id="KAK9933446.1"/>
    </source>
</evidence>
<dbReference type="InterPro" id="IPR033121">
    <property type="entry name" value="PEPTIDASE_A1"/>
</dbReference>
<dbReference type="InterPro" id="IPR032861">
    <property type="entry name" value="TAXi_N"/>
</dbReference>
<feature type="domain" description="Peptidase A1" evidence="4">
    <location>
        <begin position="52"/>
        <end position="219"/>
    </location>
</feature>
<dbReference type="Proteomes" id="UP001457282">
    <property type="component" value="Unassembled WGS sequence"/>
</dbReference>
<evidence type="ECO:0000313" key="6">
    <source>
        <dbReference type="Proteomes" id="UP001457282"/>
    </source>
</evidence>
<name>A0AAW1XBB0_RUBAR</name>
<keyword evidence="3" id="KW-0472">Membrane</keyword>
<dbReference type="SUPFAM" id="SSF50630">
    <property type="entry name" value="Acid proteases"/>
    <property type="match status" value="1"/>
</dbReference>
<comment type="similarity">
    <text evidence="1">Belongs to the peptidase A1 family.</text>
</comment>
<feature type="transmembrane region" description="Helical" evidence="3">
    <location>
        <begin position="6"/>
        <end position="26"/>
    </location>
</feature>
<dbReference type="Pfam" id="PF14543">
    <property type="entry name" value="TAXi_N"/>
    <property type="match status" value="1"/>
</dbReference>
<dbReference type="FunFam" id="2.40.70.10:FF:000045">
    <property type="entry name" value="Basic 7S globulin"/>
    <property type="match status" value="1"/>
</dbReference>
<accession>A0AAW1XBB0</accession>
<proteinExistence type="inferred from homology"/>
<keyword evidence="3" id="KW-0812">Transmembrane</keyword>